<feature type="compositionally biased region" description="Basic and acidic residues" evidence="1">
    <location>
        <begin position="51"/>
        <end position="60"/>
    </location>
</feature>
<gene>
    <name evidence="2" type="ORF">F511_42589</name>
</gene>
<dbReference type="Proteomes" id="UP000250235">
    <property type="component" value="Unassembled WGS sequence"/>
</dbReference>
<proteinExistence type="predicted"/>
<evidence type="ECO:0000313" key="3">
    <source>
        <dbReference type="Proteomes" id="UP000250235"/>
    </source>
</evidence>
<feature type="region of interest" description="Disordered" evidence="1">
    <location>
        <begin position="37"/>
        <end position="71"/>
    </location>
</feature>
<dbReference type="OrthoDB" id="2290219at2759"/>
<evidence type="ECO:0000313" key="2">
    <source>
        <dbReference type="EMBL" id="KZV21959.1"/>
    </source>
</evidence>
<name>A0A2Z7ARF9_9LAMI</name>
<reference evidence="2 3" key="1">
    <citation type="journal article" date="2015" name="Proc. Natl. Acad. Sci. U.S.A.">
        <title>The resurrection genome of Boea hygrometrica: A blueprint for survival of dehydration.</title>
        <authorList>
            <person name="Xiao L."/>
            <person name="Yang G."/>
            <person name="Zhang L."/>
            <person name="Yang X."/>
            <person name="Zhao S."/>
            <person name="Ji Z."/>
            <person name="Zhou Q."/>
            <person name="Hu M."/>
            <person name="Wang Y."/>
            <person name="Chen M."/>
            <person name="Xu Y."/>
            <person name="Jin H."/>
            <person name="Xiao X."/>
            <person name="Hu G."/>
            <person name="Bao F."/>
            <person name="Hu Y."/>
            <person name="Wan P."/>
            <person name="Li L."/>
            <person name="Deng X."/>
            <person name="Kuang T."/>
            <person name="Xiang C."/>
            <person name="Zhu J.K."/>
            <person name="Oliver M.J."/>
            <person name="He Y."/>
        </authorList>
    </citation>
    <scope>NUCLEOTIDE SEQUENCE [LARGE SCALE GENOMIC DNA]</scope>
    <source>
        <strain evidence="3">cv. XS01</strain>
    </source>
</reference>
<keyword evidence="3" id="KW-1185">Reference proteome</keyword>
<dbReference type="AlphaFoldDB" id="A0A2Z7ARF9"/>
<feature type="compositionally biased region" description="Polar residues" evidence="1">
    <location>
        <begin position="37"/>
        <end position="50"/>
    </location>
</feature>
<protein>
    <submittedName>
        <fullName evidence="2">Uncharacterized protein</fullName>
    </submittedName>
</protein>
<organism evidence="2 3">
    <name type="scientific">Dorcoceras hygrometricum</name>
    <dbReference type="NCBI Taxonomy" id="472368"/>
    <lineage>
        <taxon>Eukaryota</taxon>
        <taxon>Viridiplantae</taxon>
        <taxon>Streptophyta</taxon>
        <taxon>Embryophyta</taxon>
        <taxon>Tracheophyta</taxon>
        <taxon>Spermatophyta</taxon>
        <taxon>Magnoliopsida</taxon>
        <taxon>eudicotyledons</taxon>
        <taxon>Gunneridae</taxon>
        <taxon>Pentapetalae</taxon>
        <taxon>asterids</taxon>
        <taxon>lamiids</taxon>
        <taxon>Lamiales</taxon>
        <taxon>Gesneriaceae</taxon>
        <taxon>Didymocarpoideae</taxon>
        <taxon>Trichosporeae</taxon>
        <taxon>Loxocarpinae</taxon>
        <taxon>Dorcoceras</taxon>
    </lineage>
</organism>
<sequence length="118" mass="13810">MSGRGRGRRSFFEGDSESEGITPVLANMVQLLERLVDQTSNGNGHSSSRMITREDPQEKFRRQRPQEFSGTTDPLVTESWIKAMEVIFDYLHLTELERPRCAIYMLRGDAMMWWEFFE</sequence>
<dbReference type="EMBL" id="KV014604">
    <property type="protein sequence ID" value="KZV21959.1"/>
    <property type="molecule type" value="Genomic_DNA"/>
</dbReference>
<accession>A0A2Z7ARF9</accession>
<evidence type="ECO:0000256" key="1">
    <source>
        <dbReference type="SAM" id="MobiDB-lite"/>
    </source>
</evidence>